<accession>X1R7B2</accession>
<reference evidence="1" key="1">
    <citation type="journal article" date="2014" name="Front. Microbiol.">
        <title>High frequency of phylogenetically diverse reductive dehalogenase-homologous genes in deep subseafloor sedimentary metagenomes.</title>
        <authorList>
            <person name="Kawai M."/>
            <person name="Futagami T."/>
            <person name="Toyoda A."/>
            <person name="Takaki Y."/>
            <person name="Nishi S."/>
            <person name="Hori S."/>
            <person name="Arai W."/>
            <person name="Tsubouchi T."/>
            <person name="Morono Y."/>
            <person name="Uchiyama I."/>
            <person name="Ito T."/>
            <person name="Fujiyama A."/>
            <person name="Inagaki F."/>
            <person name="Takami H."/>
        </authorList>
    </citation>
    <scope>NUCLEOTIDE SEQUENCE</scope>
    <source>
        <strain evidence="1">Expedition CK06-06</strain>
    </source>
</reference>
<organism evidence="1">
    <name type="scientific">marine sediment metagenome</name>
    <dbReference type="NCBI Taxonomy" id="412755"/>
    <lineage>
        <taxon>unclassified sequences</taxon>
        <taxon>metagenomes</taxon>
        <taxon>ecological metagenomes</taxon>
    </lineage>
</organism>
<comment type="caution">
    <text evidence="1">The sequence shown here is derived from an EMBL/GenBank/DDBJ whole genome shotgun (WGS) entry which is preliminary data.</text>
</comment>
<proteinExistence type="predicted"/>
<evidence type="ECO:0000313" key="1">
    <source>
        <dbReference type="EMBL" id="GAI76443.1"/>
    </source>
</evidence>
<dbReference type="AlphaFoldDB" id="X1R7B2"/>
<dbReference type="Gene3D" id="3.30.470.20">
    <property type="entry name" value="ATP-grasp fold, B domain"/>
    <property type="match status" value="1"/>
</dbReference>
<evidence type="ECO:0008006" key="2">
    <source>
        <dbReference type="Google" id="ProtNLM"/>
    </source>
</evidence>
<sequence>LIRIYKIGSFFKAFLDIEGHQETTVPDRIIELVSNCFERIGMEVGGIDCIKSGNKYYFIDINDMPAGIKHIENWKEILFEYLNFSCWRHEKIEINK</sequence>
<protein>
    <recommendedName>
        <fullName evidence="2">Inositol 1,3,4-trisphosphate 5/6-kinase ATP-grasp domain-containing protein</fullName>
    </recommendedName>
</protein>
<dbReference type="EMBL" id="BARW01011765">
    <property type="protein sequence ID" value="GAI76443.1"/>
    <property type="molecule type" value="Genomic_DNA"/>
</dbReference>
<name>X1R7B2_9ZZZZ</name>
<dbReference type="SUPFAM" id="SSF56059">
    <property type="entry name" value="Glutathione synthetase ATP-binding domain-like"/>
    <property type="match status" value="1"/>
</dbReference>
<feature type="non-terminal residue" evidence="1">
    <location>
        <position position="1"/>
    </location>
</feature>
<gene>
    <name evidence="1" type="ORF">S12H4_22526</name>
</gene>